<dbReference type="PANTHER" id="PTHR33768">
    <property type="entry name" value="MIP11318P"/>
    <property type="match status" value="1"/>
</dbReference>
<evidence type="ECO:0000313" key="2">
    <source>
        <dbReference type="Proteomes" id="UP000081671"/>
    </source>
</evidence>
<dbReference type="Pfam" id="PF13879">
    <property type="entry name" value="Hmw_CFAP97"/>
    <property type="match status" value="1"/>
</dbReference>
<dbReference type="RefSeq" id="XP_012884276.1">
    <property type="nucleotide sequence ID" value="XM_013028822.1"/>
</dbReference>
<dbReference type="KEGG" id="dord:105995146"/>
<comment type="similarity">
    <text evidence="1">Belongs to the CFAP97 family.</text>
</comment>
<dbReference type="OrthoDB" id="2163395at2759"/>
<dbReference type="InterPro" id="IPR029488">
    <property type="entry name" value="Hmw/CFAP97"/>
</dbReference>
<protein>
    <submittedName>
        <fullName evidence="3">Uncharacterized protein C17orf105-like</fullName>
    </submittedName>
</protein>
<keyword evidence="2" id="KW-1185">Reference proteome</keyword>
<evidence type="ECO:0000313" key="3">
    <source>
        <dbReference type="RefSeq" id="XP_012884276.1"/>
    </source>
</evidence>
<dbReference type="Proteomes" id="UP000081671">
    <property type="component" value="Unplaced"/>
</dbReference>
<dbReference type="GO" id="GO:0007288">
    <property type="term" value="P:sperm axoneme assembly"/>
    <property type="evidence" value="ECO:0007669"/>
    <property type="project" value="TreeGrafter"/>
</dbReference>
<proteinExistence type="inferred from homology"/>
<dbReference type="AlphaFoldDB" id="A0A1S3G627"/>
<organism evidence="2 3">
    <name type="scientific">Dipodomys ordii</name>
    <name type="common">Ord's kangaroo rat</name>
    <dbReference type="NCBI Taxonomy" id="10020"/>
    <lineage>
        <taxon>Eukaryota</taxon>
        <taxon>Metazoa</taxon>
        <taxon>Chordata</taxon>
        <taxon>Craniata</taxon>
        <taxon>Vertebrata</taxon>
        <taxon>Euteleostomi</taxon>
        <taxon>Mammalia</taxon>
        <taxon>Eutheria</taxon>
        <taxon>Euarchontoglires</taxon>
        <taxon>Glires</taxon>
        <taxon>Rodentia</taxon>
        <taxon>Castorimorpha</taxon>
        <taxon>Heteromyidae</taxon>
        <taxon>Dipodomyinae</taxon>
        <taxon>Dipodomys</taxon>
    </lineage>
</organism>
<dbReference type="InterPro" id="IPR038792">
    <property type="entry name" value="CFAP97D1/2"/>
</dbReference>
<gene>
    <name evidence="3" type="primary">LOC105995146</name>
</gene>
<dbReference type="GeneID" id="105995146"/>
<reference evidence="3" key="1">
    <citation type="submission" date="2025-08" db="UniProtKB">
        <authorList>
            <consortium name="RefSeq"/>
        </authorList>
    </citation>
    <scope>IDENTIFICATION</scope>
    <source>
        <tissue evidence="3">Kidney</tissue>
    </source>
</reference>
<dbReference type="PANTHER" id="PTHR33768:SF5">
    <property type="entry name" value="SPERM AXONEMAL MAINTENANCE PROTEIN CFAP97D1"/>
    <property type="match status" value="1"/>
</dbReference>
<evidence type="ECO:0000256" key="1">
    <source>
        <dbReference type="ARBA" id="ARBA00008315"/>
    </source>
</evidence>
<dbReference type="InParanoid" id="A0A1S3G627"/>
<name>A0A1S3G627_DIPOR</name>
<sequence>MVHTHHSLKPSKLQSEQKKIDKIEYENMQLCQKIANAHAGAAKVDSWNEYLSRSLNRAVRNLKLVRITVENQCTLKMLGDHKPHYDRRASELDRQNSRCYIKNTTKYIVLHEE</sequence>
<accession>A0A1S3G627</accession>